<feature type="transmembrane region" description="Helical" evidence="1">
    <location>
        <begin position="63"/>
        <end position="83"/>
    </location>
</feature>
<gene>
    <name evidence="2" type="ORF">SKAU_G00156150</name>
</gene>
<dbReference type="InterPro" id="IPR031696">
    <property type="entry name" value="DUF4719"/>
</dbReference>
<evidence type="ECO:0000256" key="1">
    <source>
        <dbReference type="SAM" id="Phobius"/>
    </source>
</evidence>
<dbReference type="Proteomes" id="UP001152622">
    <property type="component" value="Chromosome 5"/>
</dbReference>
<keyword evidence="1" id="KW-0812">Transmembrane</keyword>
<name>A0A9Q1FI59_SYNKA</name>
<dbReference type="AlphaFoldDB" id="A0A9Q1FI59"/>
<keyword evidence="1" id="KW-0472">Membrane</keyword>
<accession>A0A9Q1FI59</accession>
<organism evidence="2 3">
    <name type="scientific">Synaphobranchus kaupii</name>
    <name type="common">Kaup's arrowtooth eel</name>
    <dbReference type="NCBI Taxonomy" id="118154"/>
    <lineage>
        <taxon>Eukaryota</taxon>
        <taxon>Metazoa</taxon>
        <taxon>Chordata</taxon>
        <taxon>Craniata</taxon>
        <taxon>Vertebrata</taxon>
        <taxon>Euteleostomi</taxon>
        <taxon>Actinopterygii</taxon>
        <taxon>Neopterygii</taxon>
        <taxon>Teleostei</taxon>
        <taxon>Anguilliformes</taxon>
        <taxon>Synaphobranchidae</taxon>
        <taxon>Synaphobranchus</taxon>
    </lineage>
</organism>
<evidence type="ECO:0000313" key="3">
    <source>
        <dbReference type="Proteomes" id="UP001152622"/>
    </source>
</evidence>
<dbReference type="PANTHER" id="PTHR38505">
    <property type="entry name" value="HYPOTHETICAL PROTEIN LOC100362176"/>
    <property type="match status" value="1"/>
</dbReference>
<protein>
    <submittedName>
        <fullName evidence="2">Uncharacterized protein</fullName>
    </submittedName>
</protein>
<dbReference type="PANTHER" id="PTHR38505:SF1">
    <property type="entry name" value="RIKEN CDNA 1110032F04 GENE"/>
    <property type="match status" value="1"/>
</dbReference>
<dbReference type="Pfam" id="PF15843">
    <property type="entry name" value="DUF4719"/>
    <property type="match status" value="1"/>
</dbReference>
<dbReference type="EMBL" id="JAINUF010000005">
    <property type="protein sequence ID" value="KAJ8359090.1"/>
    <property type="molecule type" value="Genomic_DNA"/>
</dbReference>
<proteinExistence type="predicted"/>
<reference evidence="2" key="1">
    <citation type="journal article" date="2023" name="Science">
        <title>Genome structures resolve the early diversification of teleost fishes.</title>
        <authorList>
            <person name="Parey E."/>
            <person name="Louis A."/>
            <person name="Montfort J."/>
            <person name="Bouchez O."/>
            <person name="Roques C."/>
            <person name="Iampietro C."/>
            <person name="Lluch J."/>
            <person name="Castinel A."/>
            <person name="Donnadieu C."/>
            <person name="Desvignes T."/>
            <person name="Floi Bucao C."/>
            <person name="Jouanno E."/>
            <person name="Wen M."/>
            <person name="Mejri S."/>
            <person name="Dirks R."/>
            <person name="Jansen H."/>
            <person name="Henkel C."/>
            <person name="Chen W.J."/>
            <person name="Zahm M."/>
            <person name="Cabau C."/>
            <person name="Klopp C."/>
            <person name="Thompson A.W."/>
            <person name="Robinson-Rechavi M."/>
            <person name="Braasch I."/>
            <person name="Lecointre G."/>
            <person name="Bobe J."/>
            <person name="Postlethwait J.H."/>
            <person name="Berthelot C."/>
            <person name="Roest Crollius H."/>
            <person name="Guiguen Y."/>
        </authorList>
    </citation>
    <scope>NUCLEOTIDE SEQUENCE</scope>
    <source>
        <strain evidence="2">WJC10195</strain>
    </source>
</reference>
<evidence type="ECO:0000313" key="2">
    <source>
        <dbReference type="EMBL" id="KAJ8359090.1"/>
    </source>
</evidence>
<keyword evidence="1" id="KW-1133">Transmembrane helix</keyword>
<dbReference type="OrthoDB" id="9837880at2759"/>
<sequence length="179" mass="19901">MQNGDTPCAKVLQQSAFRRALRNCGGIECREDQRCCTPGNSSAATVSCCQVQLNTFFDNLDWITRKLSGILILLLLFAMGYFIQRIVCPRPRRQGDGQLEPTFLGGGATTSQDNLLESVARHSLEEITSPVLLPAYDEVKDLPTYEETMQEAHGRRAVPTSVQLQHCLHPLSTPRTFFG</sequence>
<keyword evidence="3" id="KW-1185">Reference proteome</keyword>
<comment type="caution">
    <text evidence="2">The sequence shown here is derived from an EMBL/GenBank/DDBJ whole genome shotgun (WGS) entry which is preliminary data.</text>
</comment>